<dbReference type="Gene3D" id="3.60.15.10">
    <property type="entry name" value="Ribonuclease Z/Hydroxyacylglutathione hydrolase-like"/>
    <property type="match status" value="1"/>
</dbReference>
<dbReference type="Pfam" id="PF12706">
    <property type="entry name" value="Lactamase_B_2"/>
    <property type="match status" value="1"/>
</dbReference>
<evidence type="ECO:0000313" key="2">
    <source>
        <dbReference type="EMBL" id="GAF73716.1"/>
    </source>
</evidence>
<name>X0SF00_9ZZZZ</name>
<dbReference type="GO" id="GO:0042781">
    <property type="term" value="F:3'-tRNA processing endoribonuclease activity"/>
    <property type="evidence" value="ECO:0007669"/>
    <property type="project" value="TreeGrafter"/>
</dbReference>
<dbReference type="InterPro" id="IPR001279">
    <property type="entry name" value="Metallo-B-lactamas"/>
</dbReference>
<accession>X0SF00</accession>
<sequence length="110" mass="12303">LGYRLNLEGKIIGYCPDTGYCENAVKLARGADLLIAECSLKPGEYDTEWPHLNPQYASRIAKEAEVGQLALVHFDASRYPTLDSRKEAESEARKIFPNSIATKDDMEIQI</sequence>
<dbReference type="AlphaFoldDB" id="X0SF00"/>
<organism evidence="2">
    <name type="scientific">marine sediment metagenome</name>
    <dbReference type="NCBI Taxonomy" id="412755"/>
    <lineage>
        <taxon>unclassified sequences</taxon>
        <taxon>metagenomes</taxon>
        <taxon>ecological metagenomes</taxon>
    </lineage>
</organism>
<gene>
    <name evidence="2" type="ORF">S01H1_00581</name>
</gene>
<dbReference type="PANTHER" id="PTHR46018:SF2">
    <property type="entry name" value="ZINC PHOSPHODIESTERASE ELAC PROTEIN 1"/>
    <property type="match status" value="1"/>
</dbReference>
<feature type="domain" description="Metallo-beta-lactamase" evidence="1">
    <location>
        <begin position="1"/>
        <end position="74"/>
    </location>
</feature>
<proteinExistence type="predicted"/>
<dbReference type="PANTHER" id="PTHR46018">
    <property type="entry name" value="ZINC PHOSPHODIESTERASE ELAC PROTEIN 1"/>
    <property type="match status" value="1"/>
</dbReference>
<reference evidence="2" key="1">
    <citation type="journal article" date="2014" name="Front. Microbiol.">
        <title>High frequency of phylogenetically diverse reductive dehalogenase-homologous genes in deep subseafloor sedimentary metagenomes.</title>
        <authorList>
            <person name="Kawai M."/>
            <person name="Futagami T."/>
            <person name="Toyoda A."/>
            <person name="Takaki Y."/>
            <person name="Nishi S."/>
            <person name="Hori S."/>
            <person name="Arai W."/>
            <person name="Tsubouchi T."/>
            <person name="Morono Y."/>
            <person name="Uchiyama I."/>
            <person name="Ito T."/>
            <person name="Fujiyama A."/>
            <person name="Inagaki F."/>
            <person name="Takami H."/>
        </authorList>
    </citation>
    <scope>NUCLEOTIDE SEQUENCE</scope>
    <source>
        <strain evidence="2">Expedition CK06-06</strain>
    </source>
</reference>
<protein>
    <recommendedName>
        <fullName evidence="1">Metallo-beta-lactamase domain-containing protein</fullName>
    </recommendedName>
</protein>
<dbReference type="EMBL" id="BARS01000208">
    <property type="protein sequence ID" value="GAF73716.1"/>
    <property type="molecule type" value="Genomic_DNA"/>
</dbReference>
<dbReference type="InterPro" id="IPR036866">
    <property type="entry name" value="RibonucZ/Hydroxyglut_hydro"/>
</dbReference>
<dbReference type="SUPFAM" id="SSF56281">
    <property type="entry name" value="Metallo-hydrolase/oxidoreductase"/>
    <property type="match status" value="1"/>
</dbReference>
<comment type="caution">
    <text evidence="2">The sequence shown here is derived from an EMBL/GenBank/DDBJ whole genome shotgun (WGS) entry which is preliminary data.</text>
</comment>
<feature type="non-terminal residue" evidence="2">
    <location>
        <position position="1"/>
    </location>
</feature>
<evidence type="ECO:0000259" key="1">
    <source>
        <dbReference type="Pfam" id="PF12706"/>
    </source>
</evidence>